<sequence length="569" mass="63323">MQEDCLILLFDTKEGCPCYADVRDGVAKLGDLWFRVLDSAGLEAEASSGSVLGTTAAMTLTSSQFALFLVDVRLALLAHKMSTEDTAAASATGVVVVELPLGDAAATFNLEKAVCSHGLFMMAPNHWDPQSKTLQRPLRLNLDPLHEDHEASLMVQISHPIHSPHVLRLCVFDTSSLSPQHQHSLLDQVRRMLRLSDEENRRIRDFQEVHEESKNRGFGRVFRSPTLFEDMVKCILLCNCQWSRTLSMAKALCELQLELQLPLSNESLVCAGNETISGCQTVETNPFVPKTPSGKESKKNPGVRKCSINLANRYAEVKETEDNANLEESCVQISDRSQPLGGKGVSSCTKIGNFPSPRELASLDEKLLAKRCNLGYRAGRILKLAREIVKGSIRLRELEDVRGTLSLSEYDKLAEKLKVIDGFGPFTCANVLMCMGFYHVIPTDSETIRHLEQVHAKSSTIRAVQRDVEVIYGKYAPFQFLAYWSEVWQFYEEWFGKLSEMPPPGYKLITAANMRPKRNGENKRIKNELINQTMLDAEDEERGKCFYADVLPQAVASGGVSGCFPGIAS</sequence>
<proteinExistence type="predicted"/>
<name>A0AAD1ZHP0_9LAMI</name>
<dbReference type="EMBL" id="OU503045">
    <property type="protein sequence ID" value="CAI9769263.1"/>
    <property type="molecule type" value="Genomic_DNA"/>
</dbReference>
<dbReference type="GO" id="GO:0005634">
    <property type="term" value="C:nucleus"/>
    <property type="evidence" value="ECO:0007669"/>
    <property type="project" value="TreeGrafter"/>
</dbReference>
<accession>A0AAD1ZHP0</accession>
<keyword evidence="2" id="KW-1185">Reference proteome</keyword>
<dbReference type="SUPFAM" id="SSF48150">
    <property type="entry name" value="DNA-glycosylase"/>
    <property type="match status" value="1"/>
</dbReference>
<evidence type="ECO:0000313" key="1">
    <source>
        <dbReference type="EMBL" id="CAI9769263.1"/>
    </source>
</evidence>
<dbReference type="PANTHER" id="PTHR10242:SF4">
    <property type="entry name" value="OS07G0657600 PROTEIN"/>
    <property type="match status" value="1"/>
</dbReference>
<evidence type="ECO:0000313" key="2">
    <source>
        <dbReference type="Proteomes" id="UP000834106"/>
    </source>
</evidence>
<evidence type="ECO:0008006" key="3">
    <source>
        <dbReference type="Google" id="ProtNLM"/>
    </source>
</evidence>
<protein>
    <recommendedName>
        <fullName evidence="3">HhH-GPD domain-containing protein</fullName>
    </recommendedName>
</protein>
<gene>
    <name evidence="1" type="ORF">FPE_LOCUS17027</name>
</gene>
<reference evidence="1" key="1">
    <citation type="submission" date="2023-05" db="EMBL/GenBank/DDBJ databases">
        <authorList>
            <person name="Huff M."/>
        </authorList>
    </citation>
    <scope>NUCLEOTIDE SEQUENCE</scope>
</reference>
<dbReference type="Proteomes" id="UP000834106">
    <property type="component" value="Chromosome 10"/>
</dbReference>
<dbReference type="InterPro" id="IPR052054">
    <property type="entry name" value="Oxidative_DNA_repair_enzyme"/>
</dbReference>
<dbReference type="GO" id="GO:0006285">
    <property type="term" value="P:base-excision repair, AP site formation"/>
    <property type="evidence" value="ECO:0007669"/>
    <property type="project" value="TreeGrafter"/>
</dbReference>
<dbReference type="InterPro" id="IPR011257">
    <property type="entry name" value="DNA_glycosylase"/>
</dbReference>
<dbReference type="Gene3D" id="1.10.340.30">
    <property type="entry name" value="Hypothetical protein, domain 2"/>
    <property type="match status" value="1"/>
</dbReference>
<dbReference type="AlphaFoldDB" id="A0AAD1ZHP0"/>
<dbReference type="PANTHER" id="PTHR10242">
    <property type="entry name" value="8-OXOGUANINE DNA GLYCOSYLASE"/>
    <property type="match status" value="1"/>
</dbReference>
<dbReference type="GO" id="GO:0034039">
    <property type="term" value="F:8-oxo-7,8-dihydroguanine DNA N-glycosylase activity"/>
    <property type="evidence" value="ECO:0007669"/>
    <property type="project" value="TreeGrafter"/>
</dbReference>
<organism evidence="1 2">
    <name type="scientific">Fraxinus pennsylvanica</name>
    <dbReference type="NCBI Taxonomy" id="56036"/>
    <lineage>
        <taxon>Eukaryota</taxon>
        <taxon>Viridiplantae</taxon>
        <taxon>Streptophyta</taxon>
        <taxon>Embryophyta</taxon>
        <taxon>Tracheophyta</taxon>
        <taxon>Spermatophyta</taxon>
        <taxon>Magnoliopsida</taxon>
        <taxon>eudicotyledons</taxon>
        <taxon>Gunneridae</taxon>
        <taxon>Pentapetalae</taxon>
        <taxon>asterids</taxon>
        <taxon>lamiids</taxon>
        <taxon>Lamiales</taxon>
        <taxon>Oleaceae</taxon>
        <taxon>Oleeae</taxon>
        <taxon>Fraxinus</taxon>
    </lineage>
</organism>